<keyword evidence="7 17" id="KW-0812">Transmembrane</keyword>
<dbReference type="GO" id="GO:0005743">
    <property type="term" value="C:mitochondrial inner membrane"/>
    <property type="evidence" value="ECO:0007669"/>
    <property type="project" value="UniProtKB-SubCell"/>
</dbReference>
<dbReference type="Pfam" id="PF06455">
    <property type="entry name" value="NADH5_C"/>
    <property type="match status" value="1"/>
</dbReference>
<dbReference type="NCBIfam" id="NF005141">
    <property type="entry name" value="PRK06590.1"/>
    <property type="match status" value="1"/>
</dbReference>
<evidence type="ECO:0000256" key="4">
    <source>
        <dbReference type="ARBA" id="ARBA00021096"/>
    </source>
</evidence>
<dbReference type="InterPro" id="IPR018393">
    <property type="entry name" value="NADHpl_OxRdtase_5_subgr"/>
</dbReference>
<feature type="transmembrane region" description="Helical" evidence="17">
    <location>
        <begin position="113"/>
        <end position="130"/>
    </location>
</feature>
<feature type="transmembrane region" description="Helical" evidence="17">
    <location>
        <begin position="464"/>
        <end position="484"/>
    </location>
</feature>
<reference evidence="21" key="1">
    <citation type="journal article" date="2013" name="Genome Biol. Evol.">
        <title>Tracing the evolution of streptophyte algae and their mitochondrial genome.</title>
        <authorList>
            <person name="Turmel M."/>
            <person name="Otis C."/>
            <person name="Lemieux C."/>
        </authorList>
    </citation>
    <scope>NUCLEOTIDE SEQUENCE</scope>
</reference>
<feature type="transmembrane region" description="Helical" evidence="17">
    <location>
        <begin position="286"/>
        <end position="307"/>
    </location>
</feature>
<evidence type="ECO:0000256" key="3">
    <source>
        <dbReference type="ARBA" id="ARBA00012944"/>
    </source>
</evidence>
<evidence type="ECO:0000256" key="17">
    <source>
        <dbReference type="RuleBase" id="RU003404"/>
    </source>
</evidence>
<keyword evidence="9" id="KW-1278">Translocase</keyword>
<dbReference type="PRINTS" id="PR01435">
    <property type="entry name" value="NPOXDRDTASE5"/>
</dbReference>
<gene>
    <name evidence="21" type="primary">nad5</name>
</gene>
<evidence type="ECO:0000256" key="15">
    <source>
        <dbReference type="ARBA" id="ARBA00023136"/>
    </source>
</evidence>
<dbReference type="PANTHER" id="PTHR42829">
    <property type="entry name" value="NADH-UBIQUINONE OXIDOREDUCTASE CHAIN 5"/>
    <property type="match status" value="1"/>
</dbReference>
<dbReference type="AlphaFoldDB" id="U5YGN7"/>
<evidence type="ECO:0000256" key="8">
    <source>
        <dbReference type="ARBA" id="ARBA00022792"/>
    </source>
</evidence>
<evidence type="ECO:0000256" key="11">
    <source>
        <dbReference type="ARBA" id="ARBA00022989"/>
    </source>
</evidence>
<proteinExistence type="inferred from homology"/>
<protein>
    <recommendedName>
        <fullName evidence="4 17">NADH-ubiquinone oxidoreductase chain 5</fullName>
        <ecNumber evidence="3 17">7.1.1.2</ecNumber>
    </recommendedName>
</protein>
<dbReference type="Gene3D" id="1.20.5.2700">
    <property type="match status" value="1"/>
</dbReference>
<keyword evidence="8" id="KW-0999">Mitochondrion inner membrane</keyword>
<dbReference type="PANTHER" id="PTHR42829:SF2">
    <property type="entry name" value="NADH-UBIQUINONE OXIDOREDUCTASE CHAIN 5"/>
    <property type="match status" value="1"/>
</dbReference>
<comment type="catalytic activity">
    <reaction evidence="16 17">
        <text>a ubiquinone + NADH + 5 H(+)(in) = a ubiquinol + NAD(+) + 4 H(+)(out)</text>
        <dbReference type="Rhea" id="RHEA:29091"/>
        <dbReference type="Rhea" id="RHEA-COMP:9565"/>
        <dbReference type="Rhea" id="RHEA-COMP:9566"/>
        <dbReference type="ChEBI" id="CHEBI:15378"/>
        <dbReference type="ChEBI" id="CHEBI:16389"/>
        <dbReference type="ChEBI" id="CHEBI:17976"/>
        <dbReference type="ChEBI" id="CHEBI:57540"/>
        <dbReference type="ChEBI" id="CHEBI:57945"/>
        <dbReference type="EC" id="7.1.1.2"/>
    </reaction>
</comment>
<dbReference type="InterPro" id="IPR001750">
    <property type="entry name" value="ND/Mrp_TM"/>
</dbReference>
<feature type="transmembrane region" description="Helical" evidence="17">
    <location>
        <begin position="626"/>
        <end position="647"/>
    </location>
</feature>
<keyword evidence="12 17" id="KW-0520">NAD</keyword>
<organism evidence="21">
    <name type="scientific">Entransia fimbriata</name>
    <dbReference type="NCBI Taxonomy" id="130991"/>
    <lineage>
        <taxon>Eukaryota</taxon>
        <taxon>Viridiplantae</taxon>
        <taxon>Streptophyta</taxon>
        <taxon>Klebsormidiophyceae</taxon>
        <taxon>Entransiales</taxon>
        <taxon>Entransiaceae</taxon>
        <taxon>Entransia</taxon>
    </lineage>
</organism>
<dbReference type="GO" id="GO:0003954">
    <property type="term" value="F:NADH dehydrogenase activity"/>
    <property type="evidence" value="ECO:0007669"/>
    <property type="project" value="TreeGrafter"/>
</dbReference>
<feature type="domain" description="NADH dehydrogenase subunit 5 C-terminal" evidence="20">
    <location>
        <begin position="517"/>
        <end position="643"/>
    </location>
</feature>
<feature type="transmembrane region" description="Helical" evidence="17">
    <location>
        <begin position="6"/>
        <end position="24"/>
    </location>
</feature>
<evidence type="ECO:0000256" key="16">
    <source>
        <dbReference type="ARBA" id="ARBA00049551"/>
    </source>
</evidence>
<keyword evidence="10" id="KW-0249">Electron transport</keyword>
<feature type="transmembrane region" description="Helical" evidence="17">
    <location>
        <begin position="314"/>
        <end position="340"/>
    </location>
</feature>
<keyword evidence="13 17" id="KW-0830">Ubiquinone</keyword>
<feature type="transmembrane region" description="Helical" evidence="17">
    <location>
        <begin position="383"/>
        <end position="403"/>
    </location>
</feature>
<evidence type="ECO:0000256" key="13">
    <source>
        <dbReference type="ARBA" id="ARBA00023075"/>
    </source>
</evidence>
<dbReference type="GO" id="GO:0008137">
    <property type="term" value="F:NADH dehydrogenase (ubiquinone) activity"/>
    <property type="evidence" value="ECO:0007669"/>
    <property type="project" value="UniProtKB-EC"/>
</dbReference>
<evidence type="ECO:0000256" key="10">
    <source>
        <dbReference type="ARBA" id="ARBA00022982"/>
    </source>
</evidence>
<dbReference type="PRINTS" id="PR01434">
    <property type="entry name" value="NADHDHGNASE5"/>
</dbReference>
<feature type="transmembrane region" description="Helical" evidence="17">
    <location>
        <begin position="81"/>
        <end position="101"/>
    </location>
</feature>
<keyword evidence="14 17" id="KW-0496">Mitochondrion</keyword>
<keyword evidence="6" id="KW-0679">Respiratory chain</keyword>
<evidence type="ECO:0000256" key="1">
    <source>
        <dbReference type="ARBA" id="ARBA00004448"/>
    </source>
</evidence>
<evidence type="ECO:0000256" key="14">
    <source>
        <dbReference type="ARBA" id="ARBA00023128"/>
    </source>
</evidence>
<evidence type="ECO:0000259" key="18">
    <source>
        <dbReference type="Pfam" id="PF00361"/>
    </source>
</evidence>
<dbReference type="EC" id="7.1.1.2" evidence="3 17"/>
<dbReference type="GeneID" id="17675359"/>
<geneLocation type="mitochondrion" evidence="21"/>
<evidence type="ECO:0000256" key="7">
    <source>
        <dbReference type="ARBA" id="ARBA00022692"/>
    </source>
</evidence>
<comment type="similarity">
    <text evidence="2 17">Belongs to the complex I subunit 5 family.</text>
</comment>
<evidence type="ECO:0000256" key="2">
    <source>
        <dbReference type="ARBA" id="ARBA00008200"/>
    </source>
</evidence>
<dbReference type="RefSeq" id="YP_008816072.1">
    <property type="nucleotide sequence ID" value="NC_022861.1"/>
</dbReference>
<sequence length="668" mass="74071">MYLVIIALPLLGSIVSGLFGRVLGSKGAAIIATSCIFFSFFGSCLAFYEVAFLKSICYIKLAPWFDSLMFDACWGFQFDTLAVIMLFTVTCISSLVHLYSISYMSEDPFLPRFLCYLSLFTGAMLILVTGDNFIQLFLGWEGIGLASYLLINFWYTSLQANKSAIQAMLLNRIGDFGLALGIMGCFAVFRSVDFNVVFAAVSGLTSHPMSCFVFLNSEWNALTILSIFLFIGAVGKSAQLGLHTWLPFAMAAPTPVSALLHAATLVTAGVYLIARCSPIFEHAPNALILVTFIGAMTTFFAASTGALQNDLKKIIAFSTCSQLGYMIFACGLSCYSVGIFHLMNHAFFKALLFLSAGSVIHAISNEQDVRKLGGLKQILPFTYSMMLIGSLALVGFPFLTGFYSKDVILEVAYAKYTATSNFAFWLGSLSVCFTSYYSFRLLFSTFLASTNAIKKNVDLAHEAPFLMAIPLILLAMGSLFMGFLTKDMMIGLGTDFWGNSIYQAPHNEVFIESEFGIPTWVKILPLFLTLGGASTAFLFIFVSPLSALVFNTKTNLGKYLFIFLNKRWLFDKVYNEFVALPFLKFGYRISQCYLDKGVLEILGPLGIINTFRRMIFYATKLQTGYIYHYAFIILISLTAFITFIGFYPLVSFWVDSRILAILFLSCLF</sequence>
<evidence type="ECO:0000259" key="19">
    <source>
        <dbReference type="Pfam" id="PF00662"/>
    </source>
</evidence>
<dbReference type="Pfam" id="PF00361">
    <property type="entry name" value="Proton_antipo_M"/>
    <property type="match status" value="1"/>
</dbReference>
<feature type="transmembrane region" description="Helical" evidence="17">
    <location>
        <begin position="36"/>
        <end position="61"/>
    </location>
</feature>
<evidence type="ECO:0000256" key="6">
    <source>
        <dbReference type="ARBA" id="ARBA00022660"/>
    </source>
</evidence>
<evidence type="ECO:0000313" key="21">
    <source>
        <dbReference type="EMBL" id="AGZ90295.1"/>
    </source>
</evidence>
<dbReference type="InterPro" id="IPR003945">
    <property type="entry name" value="NU5C-like"/>
</dbReference>
<comment type="function">
    <text evidence="17">Core subunit of the mitochondrial membrane respiratory chain NADH dehydrogenase (Complex I) which catalyzes electron transfer from NADH through the respiratory chain, using ubiquinone as an electron acceptor. Essential for the catalytic activity and assembly of complex I.</text>
</comment>
<feature type="domain" description="NADH:quinone oxidoreductase/Mrp antiporter transmembrane" evidence="18">
    <location>
        <begin position="131"/>
        <end position="423"/>
    </location>
</feature>
<dbReference type="EMBL" id="KF060941">
    <property type="protein sequence ID" value="AGZ90295.1"/>
    <property type="molecule type" value="Genomic_DNA"/>
</dbReference>
<keyword evidence="11 17" id="KW-1133">Transmembrane helix</keyword>
<feature type="domain" description="NADH-Ubiquinone oxidoreductase (complex I) chain 5 N-terminal" evidence="19">
    <location>
        <begin position="64"/>
        <end position="113"/>
    </location>
</feature>
<name>U5YGN7_9VIRI</name>
<dbReference type="GO" id="GO:0042773">
    <property type="term" value="P:ATP synthesis coupled electron transport"/>
    <property type="evidence" value="ECO:0007669"/>
    <property type="project" value="InterPro"/>
</dbReference>
<dbReference type="InterPro" id="IPR010934">
    <property type="entry name" value="NADH_DH_su5_C"/>
</dbReference>
<feature type="transmembrane region" description="Helical" evidence="17">
    <location>
        <begin position="254"/>
        <end position="274"/>
    </location>
</feature>
<dbReference type="NCBIfam" id="TIGR01974">
    <property type="entry name" value="NDH_I_L"/>
    <property type="match status" value="1"/>
</dbReference>
<accession>U5YGN7</accession>
<evidence type="ECO:0000256" key="5">
    <source>
        <dbReference type="ARBA" id="ARBA00022448"/>
    </source>
</evidence>
<keyword evidence="5 17" id="KW-0813">Transport</keyword>
<feature type="transmembrane region" description="Helical" evidence="17">
    <location>
        <begin position="523"/>
        <end position="550"/>
    </location>
</feature>
<comment type="subcellular location">
    <subcellularLocation>
        <location evidence="1">Mitochondrion inner membrane</location>
        <topology evidence="1">Multi-pass membrane protein</topology>
    </subcellularLocation>
</comment>
<evidence type="ECO:0000256" key="9">
    <source>
        <dbReference type="ARBA" id="ARBA00022967"/>
    </source>
</evidence>
<evidence type="ECO:0000256" key="12">
    <source>
        <dbReference type="ARBA" id="ARBA00023027"/>
    </source>
</evidence>
<dbReference type="Pfam" id="PF00662">
    <property type="entry name" value="Proton_antipo_N"/>
    <property type="match status" value="1"/>
</dbReference>
<keyword evidence="15 17" id="KW-0472">Membrane</keyword>
<dbReference type="InterPro" id="IPR001516">
    <property type="entry name" value="Proton_antipo_N"/>
</dbReference>
<feature type="transmembrane region" description="Helical" evidence="17">
    <location>
        <begin position="176"/>
        <end position="201"/>
    </location>
</feature>
<dbReference type="GO" id="GO:0015990">
    <property type="term" value="P:electron transport coupled proton transport"/>
    <property type="evidence" value="ECO:0007669"/>
    <property type="project" value="TreeGrafter"/>
</dbReference>
<evidence type="ECO:0000259" key="20">
    <source>
        <dbReference type="Pfam" id="PF06455"/>
    </source>
</evidence>
<feature type="transmembrane region" description="Helical" evidence="17">
    <location>
        <begin position="423"/>
        <end position="443"/>
    </location>
</feature>
<feature type="transmembrane region" description="Helical" evidence="17">
    <location>
        <begin position="221"/>
        <end position="242"/>
    </location>
</feature>
<feature type="transmembrane region" description="Helical" evidence="17">
    <location>
        <begin position="136"/>
        <end position="155"/>
    </location>
</feature>